<dbReference type="Proteomes" id="UP001055247">
    <property type="component" value="Unassembled WGS sequence"/>
</dbReference>
<dbReference type="RefSeq" id="WP_238232092.1">
    <property type="nucleotide sequence ID" value="NZ_BPQO01000050.1"/>
</dbReference>
<sequence length="494" mass="54765">MGTADIQIFDAWDPLDSTSGADPGIVISAQKREISNILKSYTGYYDLFAELIQNALDAVEKRVEQDGYLDGQVWVSVDLKQQIVTVTDNGCGMDEAQFKQFLRPNFSFKSGPISRGSKGVGATYLGYGFNHLHISTRIGDKIYSGLIENGRAWVEDTTGTIPRPRIIHRPPMEGPFNALDRGTSITVKLSGSNIRPKSLAWNQASTASQWLALLRIMTPIGGIYLAGTTAPKIKIHIKVINQSGEPSEDGLDNPNYLYPHENIAKSVALGDFIDWQTQTIKKGNDATKIPAKFTRLNGLWGAWSAAELLGEVPSNCPIQLRLDSSERQLAKEAQLSIYLYLAFSTDLYDGFNDTQLKLRKGSRFLHGGLQLSTRHMPQGPTLTIPMTNNIGFQNLAHVIVHFDNAEPDLGRKGFQPEFTQLAEKISVSAVTAFRKRYSLLRKPGAAKIFGGEIKIEQWIRNQEEHEKDHALTITGAGLFLPTEELPIRSEPRVE</sequence>
<evidence type="ECO:0000259" key="1">
    <source>
        <dbReference type="Pfam" id="PF02518"/>
    </source>
</evidence>
<dbReference type="InterPro" id="IPR036890">
    <property type="entry name" value="HATPase_C_sf"/>
</dbReference>
<dbReference type="AlphaFoldDB" id="A0AAV4ZWT6"/>
<reference evidence="2" key="2">
    <citation type="submission" date="2021-08" db="EMBL/GenBank/DDBJ databases">
        <authorList>
            <person name="Tani A."/>
            <person name="Ola A."/>
            <person name="Ogura Y."/>
            <person name="Katsura K."/>
            <person name="Hayashi T."/>
        </authorList>
    </citation>
    <scope>NUCLEOTIDE SEQUENCE</scope>
    <source>
        <strain evidence="2">DSM 16372</strain>
    </source>
</reference>
<dbReference type="SUPFAM" id="SSF55874">
    <property type="entry name" value="ATPase domain of HSP90 chaperone/DNA topoisomerase II/histidine kinase"/>
    <property type="match status" value="1"/>
</dbReference>
<feature type="domain" description="Histidine kinase/HSP90-like ATPase" evidence="1">
    <location>
        <begin position="45"/>
        <end position="140"/>
    </location>
</feature>
<organism evidence="2 3">
    <name type="scientific">Methylobacterium hispanicum</name>
    <dbReference type="NCBI Taxonomy" id="270350"/>
    <lineage>
        <taxon>Bacteria</taxon>
        <taxon>Pseudomonadati</taxon>
        <taxon>Pseudomonadota</taxon>
        <taxon>Alphaproteobacteria</taxon>
        <taxon>Hyphomicrobiales</taxon>
        <taxon>Methylobacteriaceae</taxon>
        <taxon>Methylobacterium</taxon>
    </lineage>
</organism>
<accession>A0AAV4ZWT6</accession>
<dbReference type="Gene3D" id="3.30.565.10">
    <property type="entry name" value="Histidine kinase-like ATPase, C-terminal domain"/>
    <property type="match status" value="1"/>
</dbReference>
<dbReference type="InterPro" id="IPR003594">
    <property type="entry name" value="HATPase_dom"/>
</dbReference>
<dbReference type="EMBL" id="BPQO01000050">
    <property type="protein sequence ID" value="GJD92592.1"/>
    <property type="molecule type" value="Genomic_DNA"/>
</dbReference>
<dbReference type="Pfam" id="PF02518">
    <property type="entry name" value="HATPase_c"/>
    <property type="match status" value="1"/>
</dbReference>
<reference evidence="2" key="1">
    <citation type="journal article" date="2016" name="Front. Microbiol.">
        <title>Genome Sequence of the Piezophilic, Mesophilic Sulfate-Reducing Bacterium Desulfovibrio indicus J2T.</title>
        <authorList>
            <person name="Cao J."/>
            <person name="Maignien L."/>
            <person name="Shao Z."/>
            <person name="Alain K."/>
            <person name="Jebbar M."/>
        </authorList>
    </citation>
    <scope>NUCLEOTIDE SEQUENCE</scope>
    <source>
        <strain evidence="2">DSM 16372</strain>
    </source>
</reference>
<keyword evidence="3" id="KW-1185">Reference proteome</keyword>
<gene>
    <name evidence="2" type="ORF">BHAOGJBA_6147</name>
</gene>
<name>A0AAV4ZWT6_9HYPH</name>
<comment type="caution">
    <text evidence="2">The sequence shown here is derived from an EMBL/GenBank/DDBJ whole genome shotgun (WGS) entry which is preliminary data.</text>
</comment>
<proteinExistence type="predicted"/>
<evidence type="ECO:0000313" key="2">
    <source>
        <dbReference type="EMBL" id="GJD92592.1"/>
    </source>
</evidence>
<evidence type="ECO:0000313" key="3">
    <source>
        <dbReference type="Proteomes" id="UP001055247"/>
    </source>
</evidence>
<protein>
    <recommendedName>
        <fullName evidence="1">Histidine kinase/HSP90-like ATPase domain-containing protein</fullName>
    </recommendedName>
</protein>